<proteinExistence type="predicted"/>
<keyword evidence="10" id="KW-0812">Transmembrane</keyword>
<evidence type="ECO:0000256" key="8">
    <source>
        <dbReference type="PROSITE-ProRule" id="PRU00339"/>
    </source>
</evidence>
<dbReference type="Pfam" id="PF07568">
    <property type="entry name" value="HisKA_2"/>
    <property type="match status" value="1"/>
</dbReference>
<evidence type="ECO:0000313" key="12">
    <source>
        <dbReference type="EMBL" id="PNQ74619.1"/>
    </source>
</evidence>
<comment type="catalytic activity">
    <reaction evidence="1">
        <text>ATP + protein L-histidine = ADP + protein N-phospho-L-histidine.</text>
        <dbReference type="EC" id="2.7.13.3"/>
    </reaction>
</comment>
<protein>
    <recommendedName>
        <fullName evidence="2">histidine kinase</fullName>
        <ecNumber evidence="2">2.7.13.3</ecNumber>
    </recommendedName>
</protein>
<dbReference type="Pfam" id="PF02518">
    <property type="entry name" value="HATPase_c"/>
    <property type="match status" value="1"/>
</dbReference>
<feature type="transmembrane region" description="Helical" evidence="10">
    <location>
        <begin position="443"/>
        <end position="460"/>
    </location>
</feature>
<dbReference type="GO" id="GO:0005524">
    <property type="term" value="F:ATP binding"/>
    <property type="evidence" value="ECO:0007669"/>
    <property type="project" value="UniProtKB-KW"/>
</dbReference>
<evidence type="ECO:0000256" key="5">
    <source>
        <dbReference type="ARBA" id="ARBA00022741"/>
    </source>
</evidence>
<dbReference type="SUPFAM" id="SSF48452">
    <property type="entry name" value="TPR-like"/>
    <property type="match status" value="2"/>
</dbReference>
<dbReference type="InterPro" id="IPR019734">
    <property type="entry name" value="TPR_rpt"/>
</dbReference>
<evidence type="ECO:0000256" key="9">
    <source>
        <dbReference type="SAM" id="Coils"/>
    </source>
</evidence>
<keyword evidence="5" id="KW-0547">Nucleotide-binding</keyword>
<comment type="caution">
    <text evidence="12">The sequence shown here is derived from an EMBL/GenBank/DDBJ whole genome shotgun (WGS) entry which is preliminary data.</text>
</comment>
<evidence type="ECO:0000256" key="4">
    <source>
        <dbReference type="ARBA" id="ARBA00022679"/>
    </source>
</evidence>
<keyword evidence="7" id="KW-0067">ATP-binding</keyword>
<dbReference type="PANTHER" id="PTHR41523">
    <property type="entry name" value="TWO-COMPONENT SYSTEM SENSOR PROTEIN"/>
    <property type="match status" value="1"/>
</dbReference>
<evidence type="ECO:0000256" key="1">
    <source>
        <dbReference type="ARBA" id="ARBA00000085"/>
    </source>
</evidence>
<dbReference type="SUPFAM" id="SSF55874">
    <property type="entry name" value="ATPase domain of HSP90 chaperone/DNA topoisomerase II/histidine kinase"/>
    <property type="match status" value="1"/>
</dbReference>
<dbReference type="SMART" id="SM00028">
    <property type="entry name" value="TPR"/>
    <property type="match status" value="7"/>
</dbReference>
<evidence type="ECO:0000313" key="13">
    <source>
        <dbReference type="Proteomes" id="UP000236641"/>
    </source>
</evidence>
<reference evidence="12 13" key="1">
    <citation type="submission" date="2018-01" db="EMBL/GenBank/DDBJ databases">
        <title>The draft genome of Hanstruepera neustonica JCM19743.</title>
        <authorList>
            <person name="He R.-H."/>
            <person name="Du Z.-J."/>
        </authorList>
    </citation>
    <scope>NUCLEOTIDE SEQUENCE [LARGE SCALE GENOMIC DNA]</scope>
    <source>
        <strain evidence="12 13">JCM19743</strain>
    </source>
</reference>
<dbReference type="EC" id="2.7.13.3" evidence="2"/>
<dbReference type="InterPro" id="IPR005467">
    <property type="entry name" value="His_kinase_dom"/>
</dbReference>
<keyword evidence="3" id="KW-0597">Phosphoprotein</keyword>
<keyword evidence="9" id="KW-0175">Coiled coil</keyword>
<keyword evidence="8" id="KW-0802">TPR repeat</keyword>
<dbReference type="OrthoDB" id="9767435at2"/>
<keyword evidence="4" id="KW-0808">Transferase</keyword>
<keyword evidence="6" id="KW-0418">Kinase</keyword>
<dbReference type="InterPro" id="IPR003594">
    <property type="entry name" value="HATPase_dom"/>
</dbReference>
<dbReference type="GO" id="GO:0004673">
    <property type="term" value="F:protein histidine kinase activity"/>
    <property type="evidence" value="ECO:0007669"/>
    <property type="project" value="UniProtKB-EC"/>
</dbReference>
<organism evidence="12 13">
    <name type="scientific">Hanstruepera neustonica</name>
    <dbReference type="NCBI Taxonomy" id="1445657"/>
    <lineage>
        <taxon>Bacteria</taxon>
        <taxon>Pseudomonadati</taxon>
        <taxon>Bacteroidota</taxon>
        <taxon>Flavobacteriia</taxon>
        <taxon>Flavobacteriales</taxon>
        <taxon>Flavobacteriaceae</taxon>
        <taxon>Hanstruepera</taxon>
    </lineage>
</organism>
<dbReference type="PROSITE" id="PS50005">
    <property type="entry name" value="TPR"/>
    <property type="match status" value="1"/>
</dbReference>
<keyword evidence="10" id="KW-0472">Membrane</keyword>
<keyword evidence="10" id="KW-1133">Transmembrane helix</keyword>
<keyword evidence="13" id="KW-1185">Reference proteome</keyword>
<feature type="repeat" description="TPR" evidence="8">
    <location>
        <begin position="202"/>
        <end position="235"/>
    </location>
</feature>
<feature type="coiled-coil region" evidence="9">
    <location>
        <begin position="405"/>
        <end position="439"/>
    </location>
</feature>
<dbReference type="InterPro" id="IPR036890">
    <property type="entry name" value="HATPase_C_sf"/>
</dbReference>
<dbReference type="Proteomes" id="UP000236641">
    <property type="component" value="Unassembled WGS sequence"/>
</dbReference>
<evidence type="ECO:0000256" key="2">
    <source>
        <dbReference type="ARBA" id="ARBA00012438"/>
    </source>
</evidence>
<dbReference type="Gene3D" id="3.30.565.10">
    <property type="entry name" value="Histidine kinase-like ATPase, C-terminal domain"/>
    <property type="match status" value="1"/>
</dbReference>
<sequence length="686" mass="79273">MKQLLLFSTFFIGISLGFGQQSKIDSLKQNLSINIDDGEKLKTYKDLFLVVFNSDNFHELDSTLIQNMNALSKKMNDKEAEIKSYMLFVSHFMRNENFEIAENYSNLLEVNIGRFEDLNLYYQVQNLRGRMYHHFMNYDAAIDIYQKAISKFNKQPKGEIIFDLYSNIASSYRNNNQLNEETDALINAIEFSDSNSNKENQAYSRYSLAWAYLNRANYSKAIDYFKSGIDIIEKEKIIKYRYFHNGLGLAYSRSGQFDLALNHYLTALSFFKDTKNVRFEFDTLNNISALFTRMNKPSKGEEYARLALEIANNLKHPIAISAAKQNLAASLKDLGKYNEAEQLFLELLKDTLSFKNNDIHFKNSLFLNLSDIYYNTNNYKDSYIFLKKNLALSDSINKQNLDSKFSDIETKYQTEKKEKENLQLKADNTEQALLTQKANARNWILGLGILLLSVSAFFIWRRYKAEAKAKQIISDQKDEIEQQKNMVETLQKELHHRMKNNLSFIDLFINLAKGRFEDKAYQNKLNELQNRMRSMFEVHKQLFKKDDVTSVQAKNYIDTLVENVKQAYEKDSVTITNTTNENETLLANISFPVGLIVNEFVTNSYKYAFEDQKEGTIHIALTSQDNVYKLVLKDNGKGLPKDFDINALDSFGLETIQLLIKEYGGTFTIDGSNGVAMNITLPKTAA</sequence>
<dbReference type="PROSITE" id="PS50109">
    <property type="entry name" value="HIS_KIN"/>
    <property type="match status" value="1"/>
</dbReference>
<accession>A0A2K1E2W2</accession>
<dbReference type="AlphaFoldDB" id="A0A2K1E2W2"/>
<dbReference type="Pfam" id="PF13374">
    <property type="entry name" value="TPR_10"/>
    <property type="match status" value="1"/>
</dbReference>
<gene>
    <name evidence="12" type="ORF">C1T31_00290</name>
</gene>
<dbReference type="SMART" id="SM00387">
    <property type="entry name" value="HATPase_c"/>
    <property type="match status" value="1"/>
</dbReference>
<name>A0A2K1E2W2_9FLAO</name>
<evidence type="ECO:0000256" key="10">
    <source>
        <dbReference type="SAM" id="Phobius"/>
    </source>
</evidence>
<evidence type="ECO:0000256" key="3">
    <source>
        <dbReference type="ARBA" id="ARBA00022553"/>
    </source>
</evidence>
<dbReference type="InterPro" id="IPR011990">
    <property type="entry name" value="TPR-like_helical_dom_sf"/>
</dbReference>
<dbReference type="EMBL" id="POWF01000001">
    <property type="protein sequence ID" value="PNQ74619.1"/>
    <property type="molecule type" value="Genomic_DNA"/>
</dbReference>
<evidence type="ECO:0000256" key="6">
    <source>
        <dbReference type="ARBA" id="ARBA00022777"/>
    </source>
</evidence>
<feature type="domain" description="Histidine kinase" evidence="11">
    <location>
        <begin position="493"/>
        <end position="685"/>
    </location>
</feature>
<dbReference type="Gene3D" id="1.25.40.10">
    <property type="entry name" value="Tetratricopeptide repeat domain"/>
    <property type="match status" value="2"/>
</dbReference>
<dbReference type="RefSeq" id="WP_103050472.1">
    <property type="nucleotide sequence ID" value="NZ_POWF01000001.1"/>
</dbReference>
<dbReference type="PANTHER" id="PTHR41523:SF8">
    <property type="entry name" value="ETHYLENE RESPONSE SENSOR PROTEIN"/>
    <property type="match status" value="1"/>
</dbReference>
<dbReference type="InterPro" id="IPR011495">
    <property type="entry name" value="Sig_transdc_His_kin_sub2_dim/P"/>
</dbReference>
<evidence type="ECO:0000259" key="11">
    <source>
        <dbReference type="PROSITE" id="PS50109"/>
    </source>
</evidence>
<evidence type="ECO:0000256" key="7">
    <source>
        <dbReference type="ARBA" id="ARBA00022840"/>
    </source>
</evidence>